<gene>
    <name evidence="2" type="ORF">N789_13130</name>
</gene>
<evidence type="ECO:0000259" key="1">
    <source>
        <dbReference type="PROSITE" id="PS51186"/>
    </source>
</evidence>
<dbReference type="SUPFAM" id="SSF55729">
    <property type="entry name" value="Acyl-CoA N-acyltransferases (Nat)"/>
    <property type="match status" value="1"/>
</dbReference>
<dbReference type="CDD" id="cd04301">
    <property type="entry name" value="NAT_SF"/>
    <property type="match status" value="1"/>
</dbReference>
<dbReference type="Gene3D" id="3.40.630.30">
    <property type="match status" value="1"/>
</dbReference>
<dbReference type="OrthoDB" id="6182349at2"/>
<keyword evidence="3" id="KW-1185">Reference proteome</keyword>
<dbReference type="AlphaFoldDB" id="A0A091ATT1"/>
<dbReference type="PATRIC" id="fig|1121015.4.peg.2097"/>
<protein>
    <recommendedName>
        <fullName evidence="1">N-acetyltransferase domain-containing protein</fullName>
    </recommendedName>
</protein>
<dbReference type="GO" id="GO:0016747">
    <property type="term" value="F:acyltransferase activity, transferring groups other than amino-acyl groups"/>
    <property type="evidence" value="ECO:0007669"/>
    <property type="project" value="InterPro"/>
</dbReference>
<proteinExistence type="predicted"/>
<dbReference type="EMBL" id="AVCI01000009">
    <property type="protein sequence ID" value="KFN42577.1"/>
    <property type="molecule type" value="Genomic_DNA"/>
</dbReference>
<feature type="domain" description="N-acetyltransferase" evidence="1">
    <location>
        <begin position="6"/>
        <end position="167"/>
    </location>
</feature>
<evidence type="ECO:0000313" key="3">
    <source>
        <dbReference type="Proteomes" id="UP000029385"/>
    </source>
</evidence>
<dbReference type="InterPro" id="IPR016890">
    <property type="entry name" value="UCP028520"/>
</dbReference>
<dbReference type="PIRSF" id="PIRSF028520">
    <property type="entry name" value="UCP028520"/>
    <property type="match status" value="1"/>
</dbReference>
<dbReference type="RefSeq" id="WP_022970273.1">
    <property type="nucleotide sequence ID" value="NZ_ATVD01000006.1"/>
</dbReference>
<reference evidence="2 3" key="1">
    <citation type="submission" date="2013-09" db="EMBL/GenBank/DDBJ databases">
        <title>Genome sequencing of Arenimonas oryziterrae.</title>
        <authorList>
            <person name="Chen F."/>
            <person name="Wang G."/>
        </authorList>
    </citation>
    <scope>NUCLEOTIDE SEQUENCE [LARGE SCALE GENOMIC DNA]</scope>
    <source>
        <strain evidence="2 3">YC6267</strain>
    </source>
</reference>
<dbReference type="eggNOG" id="COG3818">
    <property type="taxonomic scope" value="Bacteria"/>
</dbReference>
<sequence length="167" mass="18753">MPDAVVTLRAARPRDFAAILGLNAESVHYLSPMDAARLERLDAQSAYHRVVEIDGEVVAFLLALREGANYDSPNYRWFSEAYDRFLYIDRVVVSAQQQGRGLGALLYDDLFAFARTEAIDPITCEFDIDPPNEASRRFHARYGFLEVGTQQVADGKKRVSLQAAPVR</sequence>
<organism evidence="2 3">
    <name type="scientific">Arenimonas oryziterrae DSM 21050 = YC6267</name>
    <dbReference type="NCBI Taxonomy" id="1121015"/>
    <lineage>
        <taxon>Bacteria</taxon>
        <taxon>Pseudomonadati</taxon>
        <taxon>Pseudomonadota</taxon>
        <taxon>Gammaproteobacteria</taxon>
        <taxon>Lysobacterales</taxon>
        <taxon>Lysobacteraceae</taxon>
        <taxon>Arenimonas</taxon>
    </lineage>
</organism>
<dbReference type="Proteomes" id="UP000029385">
    <property type="component" value="Unassembled WGS sequence"/>
</dbReference>
<dbReference type="Pfam" id="PF00583">
    <property type="entry name" value="Acetyltransf_1"/>
    <property type="match status" value="1"/>
</dbReference>
<dbReference type="InterPro" id="IPR000182">
    <property type="entry name" value="GNAT_dom"/>
</dbReference>
<evidence type="ECO:0000313" key="2">
    <source>
        <dbReference type="EMBL" id="KFN42577.1"/>
    </source>
</evidence>
<accession>A0A091ATT1</accession>
<name>A0A091ATT1_9GAMM</name>
<dbReference type="InterPro" id="IPR016181">
    <property type="entry name" value="Acyl_CoA_acyltransferase"/>
</dbReference>
<dbReference type="PANTHER" id="PTHR43072">
    <property type="entry name" value="N-ACETYLTRANSFERASE"/>
    <property type="match status" value="1"/>
</dbReference>
<dbReference type="PROSITE" id="PS51186">
    <property type="entry name" value="GNAT"/>
    <property type="match status" value="1"/>
</dbReference>
<comment type="caution">
    <text evidence="2">The sequence shown here is derived from an EMBL/GenBank/DDBJ whole genome shotgun (WGS) entry which is preliminary data.</text>
</comment>